<reference evidence="4 5" key="1">
    <citation type="submission" date="2017-03" db="EMBL/GenBank/DDBJ databases">
        <title>Genome of the blue death feigning beetle - Asbolus verrucosus.</title>
        <authorList>
            <person name="Rider S.D."/>
        </authorList>
    </citation>
    <scope>NUCLEOTIDE SEQUENCE [LARGE SCALE GENOMIC DNA]</scope>
    <source>
        <strain evidence="4">Butters</strain>
        <tissue evidence="4">Head and leg muscle</tissue>
    </source>
</reference>
<evidence type="ECO:0000256" key="2">
    <source>
        <dbReference type="RuleBase" id="RU366008"/>
    </source>
</evidence>
<dbReference type="UniPathway" id="UPA00139">
    <property type="reaction ID" value="UER00341"/>
</dbReference>
<dbReference type="SUPFAM" id="SSF63433">
    <property type="entry name" value="Fumarylacetoacetate hydrolase, FAH, N-terminal domain"/>
    <property type="match status" value="1"/>
</dbReference>
<comment type="pathway">
    <text evidence="2">Amino-acid degradation; L-phenylalanine degradation; acetoacetate and fumarate from L-phenylalanine: step 6/6.</text>
</comment>
<comment type="cofactor">
    <cofactor evidence="2">
        <name>Mg(2+)</name>
        <dbReference type="ChEBI" id="CHEBI:18420"/>
    </cofactor>
    <cofactor evidence="2">
        <name>Ca(2+)</name>
        <dbReference type="ChEBI" id="CHEBI:29108"/>
    </cofactor>
</comment>
<gene>
    <name evidence="4" type="ORF">BDFB_001695</name>
</gene>
<dbReference type="InterPro" id="IPR036462">
    <property type="entry name" value="Fumarylacetoacetase_N_sf"/>
</dbReference>
<comment type="catalytic activity">
    <reaction evidence="2">
        <text>4-fumarylacetoacetate + H2O = acetoacetate + fumarate + H(+)</text>
        <dbReference type="Rhea" id="RHEA:10244"/>
        <dbReference type="ChEBI" id="CHEBI:13705"/>
        <dbReference type="ChEBI" id="CHEBI:15377"/>
        <dbReference type="ChEBI" id="CHEBI:15378"/>
        <dbReference type="ChEBI" id="CHEBI:18034"/>
        <dbReference type="ChEBI" id="CHEBI:29806"/>
        <dbReference type="EC" id="3.7.1.2"/>
    </reaction>
</comment>
<dbReference type="GO" id="GO:0006559">
    <property type="term" value="P:L-phenylalanine catabolic process"/>
    <property type="evidence" value="ECO:0007669"/>
    <property type="project" value="UniProtKB-UniRule"/>
</dbReference>
<dbReference type="Pfam" id="PF09298">
    <property type="entry name" value="FAA_hydrolase_N"/>
    <property type="match status" value="1"/>
</dbReference>
<proteinExistence type="inferred from homology"/>
<sequence length="81" mass="9475">MKCFVRYEKYCDFPIENLPYGVFSTKDDRLKILLKLNNQQTTHRIGVAIGDQILDLKQIAHLFNGPELKNNQHVFREVNPS</sequence>
<dbReference type="GO" id="GO:0006572">
    <property type="term" value="P:L-tyrosine catabolic process"/>
    <property type="evidence" value="ECO:0007669"/>
    <property type="project" value="UniProtKB-UniRule"/>
</dbReference>
<dbReference type="AlphaFoldDB" id="A0A482VBA3"/>
<dbReference type="PANTHER" id="PTHR43069">
    <property type="entry name" value="FUMARYLACETOACETASE"/>
    <property type="match status" value="1"/>
</dbReference>
<dbReference type="PANTHER" id="PTHR43069:SF2">
    <property type="entry name" value="FUMARYLACETOACETASE"/>
    <property type="match status" value="1"/>
</dbReference>
<dbReference type="STRING" id="1661398.A0A482VBA3"/>
<evidence type="ECO:0000313" key="4">
    <source>
        <dbReference type="EMBL" id="RZB40516.1"/>
    </source>
</evidence>
<feature type="domain" description="Fumarylacetoacetase N-terminal" evidence="3">
    <location>
        <begin position="16"/>
        <end position="77"/>
    </location>
</feature>
<dbReference type="Proteomes" id="UP000292052">
    <property type="component" value="Unassembled WGS sequence"/>
</dbReference>
<keyword evidence="2" id="KW-0585">Phenylalanine catabolism</keyword>
<feature type="non-terminal residue" evidence="4">
    <location>
        <position position="81"/>
    </location>
</feature>
<evidence type="ECO:0000256" key="1">
    <source>
        <dbReference type="ARBA" id="ARBA00022723"/>
    </source>
</evidence>
<keyword evidence="2" id="KW-0106">Calcium</keyword>
<dbReference type="GO" id="GO:0004334">
    <property type="term" value="F:fumarylacetoacetase activity"/>
    <property type="evidence" value="ECO:0007669"/>
    <property type="project" value="UniProtKB-UniRule"/>
</dbReference>
<dbReference type="Gene3D" id="2.30.30.230">
    <property type="entry name" value="Fumarylacetoacetase, N-terminal domain"/>
    <property type="match status" value="1"/>
</dbReference>
<dbReference type="GO" id="GO:0046872">
    <property type="term" value="F:metal ion binding"/>
    <property type="evidence" value="ECO:0007669"/>
    <property type="project" value="UniProtKB-UniRule"/>
</dbReference>
<protein>
    <recommendedName>
        <fullName evidence="2">Fumarylacetoacetase</fullName>
        <ecNumber evidence="2">3.7.1.2</ecNumber>
    </recommendedName>
    <alternativeName>
        <fullName evidence="2">Fumarylacetoacetate hydrolase</fullName>
    </alternativeName>
</protein>
<evidence type="ECO:0000313" key="5">
    <source>
        <dbReference type="Proteomes" id="UP000292052"/>
    </source>
</evidence>
<dbReference type="OrthoDB" id="9971669at2759"/>
<dbReference type="GO" id="GO:1902000">
    <property type="term" value="P:homogentisate catabolic process"/>
    <property type="evidence" value="ECO:0007669"/>
    <property type="project" value="TreeGrafter"/>
</dbReference>
<keyword evidence="2" id="KW-0828">Tyrosine catabolism</keyword>
<accession>A0A482VBA3</accession>
<keyword evidence="2" id="KW-0460">Magnesium</keyword>
<keyword evidence="2 4" id="KW-0378">Hydrolase</keyword>
<dbReference type="EC" id="3.7.1.2" evidence="2"/>
<dbReference type="EMBL" id="QDEB01118225">
    <property type="protein sequence ID" value="RZB40516.1"/>
    <property type="molecule type" value="Genomic_DNA"/>
</dbReference>
<dbReference type="InterPro" id="IPR015377">
    <property type="entry name" value="Fumarylacetoacetase_N"/>
</dbReference>
<name>A0A482VBA3_ASBVE</name>
<organism evidence="4 5">
    <name type="scientific">Asbolus verrucosus</name>
    <name type="common">Desert ironclad beetle</name>
    <dbReference type="NCBI Taxonomy" id="1661398"/>
    <lineage>
        <taxon>Eukaryota</taxon>
        <taxon>Metazoa</taxon>
        <taxon>Ecdysozoa</taxon>
        <taxon>Arthropoda</taxon>
        <taxon>Hexapoda</taxon>
        <taxon>Insecta</taxon>
        <taxon>Pterygota</taxon>
        <taxon>Neoptera</taxon>
        <taxon>Endopterygota</taxon>
        <taxon>Coleoptera</taxon>
        <taxon>Polyphaga</taxon>
        <taxon>Cucujiformia</taxon>
        <taxon>Tenebrionidae</taxon>
        <taxon>Pimeliinae</taxon>
        <taxon>Asbolus</taxon>
    </lineage>
</organism>
<keyword evidence="1 2" id="KW-0479">Metal-binding</keyword>
<comment type="similarity">
    <text evidence="2">Belongs to the FAH family.</text>
</comment>
<keyword evidence="5" id="KW-1185">Reference proteome</keyword>
<comment type="caution">
    <text evidence="4">The sequence shown here is derived from an EMBL/GenBank/DDBJ whole genome shotgun (WGS) entry which is preliminary data.</text>
</comment>
<dbReference type="InterPro" id="IPR005959">
    <property type="entry name" value="Fumarylacetoacetase"/>
</dbReference>
<evidence type="ECO:0000259" key="3">
    <source>
        <dbReference type="Pfam" id="PF09298"/>
    </source>
</evidence>